<protein>
    <recommendedName>
        <fullName evidence="1">VWFA domain-containing protein</fullName>
    </recommendedName>
</protein>
<dbReference type="PROSITE" id="PS50234">
    <property type="entry name" value="VWFA"/>
    <property type="match status" value="1"/>
</dbReference>
<organism evidence="2 3">
    <name type="scientific">Gigaspora rosea</name>
    <dbReference type="NCBI Taxonomy" id="44941"/>
    <lineage>
        <taxon>Eukaryota</taxon>
        <taxon>Fungi</taxon>
        <taxon>Fungi incertae sedis</taxon>
        <taxon>Mucoromycota</taxon>
        <taxon>Glomeromycotina</taxon>
        <taxon>Glomeromycetes</taxon>
        <taxon>Diversisporales</taxon>
        <taxon>Gigasporaceae</taxon>
        <taxon>Gigaspora</taxon>
    </lineage>
</organism>
<dbReference type="AlphaFoldDB" id="A0A397V384"/>
<dbReference type="OrthoDB" id="1729737at2759"/>
<accession>A0A397V384</accession>
<evidence type="ECO:0000313" key="2">
    <source>
        <dbReference type="EMBL" id="RIB16910.1"/>
    </source>
</evidence>
<dbReference type="Pfam" id="PF13768">
    <property type="entry name" value="VWA_3"/>
    <property type="match status" value="1"/>
</dbReference>
<comment type="caution">
    <text evidence="2">The sequence shown here is derived from an EMBL/GenBank/DDBJ whole genome shotgun (WGS) entry which is preliminary data.</text>
</comment>
<dbReference type="InterPro" id="IPR036465">
    <property type="entry name" value="vWFA_dom_sf"/>
</dbReference>
<dbReference type="SMART" id="SM00327">
    <property type="entry name" value="VWA"/>
    <property type="match status" value="1"/>
</dbReference>
<dbReference type="PANTHER" id="PTHR45737:SF6">
    <property type="entry name" value="VON WILLEBRAND FACTOR A DOMAIN-CONTAINING PROTEIN 5A"/>
    <property type="match status" value="1"/>
</dbReference>
<feature type="domain" description="VWFA" evidence="1">
    <location>
        <begin position="227"/>
        <end position="402"/>
    </location>
</feature>
<reference evidence="2 3" key="1">
    <citation type="submission" date="2018-06" db="EMBL/GenBank/DDBJ databases">
        <title>Comparative genomics reveals the genomic features of Rhizophagus irregularis, R. cerebriforme, R. diaphanum and Gigaspora rosea, and their symbiotic lifestyle signature.</title>
        <authorList>
            <person name="Morin E."/>
            <person name="San Clemente H."/>
            <person name="Chen E.C.H."/>
            <person name="De La Providencia I."/>
            <person name="Hainaut M."/>
            <person name="Kuo A."/>
            <person name="Kohler A."/>
            <person name="Murat C."/>
            <person name="Tang N."/>
            <person name="Roy S."/>
            <person name="Loubradou J."/>
            <person name="Henrissat B."/>
            <person name="Grigoriev I.V."/>
            <person name="Corradi N."/>
            <person name="Roux C."/>
            <person name="Martin F.M."/>
        </authorList>
    </citation>
    <scope>NUCLEOTIDE SEQUENCE [LARGE SCALE GENOMIC DNA]</scope>
    <source>
        <strain evidence="2 3">DAOM 194757</strain>
    </source>
</reference>
<name>A0A397V384_9GLOM</name>
<dbReference type="PANTHER" id="PTHR45737">
    <property type="entry name" value="VON WILLEBRAND FACTOR A DOMAIN-CONTAINING PROTEIN 5A"/>
    <property type="match status" value="1"/>
</dbReference>
<proteinExistence type="predicted"/>
<sequence>MQIYGLVYFQDYHPYSIPLQNVSVEANTTVCQTYKNIESNSIEAIYKFPLHEATAQGQGAYLLEQHQSDVFQCSIGNITSVTELKHDAETEKVRLIFPTAITPRYGSSGYSPANDGKKLIPDAISYSSEANYYLDLAITCRMTSVIQSIESPSHYISTELNIDGNPNVSKITLAEQITYLEKDFILVVKSLGLDQPRAFVEYNPQTETNCIMLTLVPKFAINTIMSELIFVIDRSDSMLDGPMKKASEALQLLLRSLPEDCFFNVISFGSHFDSLFEKSQPYSENSFLKALKHSQEMTANYGGTEIYNPIKWAFDNSRNDMPSSVFLLTDGRVNNVNQIVELIKSCEEKKKDDVRFFSIGIGDSVSHNLVEYVSRAGKGYAEFVTNNERMDKKILGMLKNAIKPPIKDYNITWTNQIVEDVLPMESESVDVDKPTISLFSDNSTPPQVAQNFFTNIKIQQAPFLIPPIYPGVRFIVYYILEKGIEACKEIILSANSHDGPMKLLIPLDPVTLQGSKIHTLAARKLIQDLDDGNSLIHKHQRNNGKPIPVSLIREQIVKLGITYNLVSKYTSFLAIDERDNKVVAETQSFPNQRISIMSLDIPTQHCSSTISSYNAAESFSFSISSSEEPAILATSVKMKPPKIETLYSFLNFQSFDGLFLPSEKFYSWFGKNDFKDFEIIRIKNERVLCLALAMAYLELIMFETFKEECEMCYEKSKKSFEKRKKAKEWVNKWANE</sequence>
<dbReference type="Gene3D" id="3.40.50.410">
    <property type="entry name" value="von Willebrand factor, type A domain"/>
    <property type="match status" value="1"/>
</dbReference>
<keyword evidence="3" id="KW-1185">Reference proteome</keyword>
<dbReference type="Proteomes" id="UP000266673">
    <property type="component" value="Unassembled WGS sequence"/>
</dbReference>
<dbReference type="STRING" id="44941.A0A397V384"/>
<dbReference type="SUPFAM" id="SSF53300">
    <property type="entry name" value="vWA-like"/>
    <property type="match status" value="1"/>
</dbReference>
<evidence type="ECO:0000259" key="1">
    <source>
        <dbReference type="PROSITE" id="PS50234"/>
    </source>
</evidence>
<dbReference type="InterPro" id="IPR002035">
    <property type="entry name" value="VWF_A"/>
</dbReference>
<evidence type="ECO:0000313" key="3">
    <source>
        <dbReference type="Proteomes" id="UP000266673"/>
    </source>
</evidence>
<gene>
    <name evidence="2" type="ORF">C2G38_2089627</name>
</gene>
<dbReference type="EMBL" id="QKWP01000643">
    <property type="protein sequence ID" value="RIB16910.1"/>
    <property type="molecule type" value="Genomic_DNA"/>
</dbReference>